<evidence type="ECO:0000313" key="3">
    <source>
        <dbReference type="Proteomes" id="UP001418222"/>
    </source>
</evidence>
<reference evidence="2 3" key="1">
    <citation type="journal article" date="2022" name="Nat. Plants">
        <title>Genomes of leafy and leafless Platanthera orchids illuminate the evolution of mycoheterotrophy.</title>
        <authorList>
            <person name="Li M.H."/>
            <person name="Liu K.W."/>
            <person name="Li Z."/>
            <person name="Lu H.C."/>
            <person name="Ye Q.L."/>
            <person name="Zhang D."/>
            <person name="Wang J.Y."/>
            <person name="Li Y.F."/>
            <person name="Zhong Z.M."/>
            <person name="Liu X."/>
            <person name="Yu X."/>
            <person name="Liu D.K."/>
            <person name="Tu X.D."/>
            <person name="Liu B."/>
            <person name="Hao Y."/>
            <person name="Liao X.Y."/>
            <person name="Jiang Y.T."/>
            <person name="Sun W.H."/>
            <person name="Chen J."/>
            <person name="Chen Y.Q."/>
            <person name="Ai Y."/>
            <person name="Zhai J.W."/>
            <person name="Wu S.S."/>
            <person name="Zhou Z."/>
            <person name="Hsiao Y.Y."/>
            <person name="Wu W.L."/>
            <person name="Chen Y.Y."/>
            <person name="Lin Y.F."/>
            <person name="Hsu J.L."/>
            <person name="Li C.Y."/>
            <person name="Wang Z.W."/>
            <person name="Zhao X."/>
            <person name="Zhong W.Y."/>
            <person name="Ma X.K."/>
            <person name="Ma L."/>
            <person name="Huang J."/>
            <person name="Chen G.Z."/>
            <person name="Huang M.Z."/>
            <person name="Huang L."/>
            <person name="Peng D.H."/>
            <person name="Luo Y.B."/>
            <person name="Zou S.Q."/>
            <person name="Chen S.P."/>
            <person name="Lan S."/>
            <person name="Tsai W.C."/>
            <person name="Van de Peer Y."/>
            <person name="Liu Z.J."/>
        </authorList>
    </citation>
    <scope>NUCLEOTIDE SEQUENCE [LARGE SCALE GENOMIC DNA]</scope>
    <source>
        <strain evidence="2">Lor287</strain>
    </source>
</reference>
<dbReference type="SUPFAM" id="SSF57756">
    <property type="entry name" value="Retrovirus zinc finger-like domains"/>
    <property type="match status" value="1"/>
</dbReference>
<dbReference type="AlphaFoldDB" id="A0AAP0B3T5"/>
<feature type="compositionally biased region" description="Basic and acidic residues" evidence="1">
    <location>
        <begin position="73"/>
        <end position="82"/>
    </location>
</feature>
<name>A0AAP0B3T5_9ASPA</name>
<protein>
    <submittedName>
        <fullName evidence="2">Uncharacterized protein</fullName>
    </submittedName>
</protein>
<comment type="caution">
    <text evidence="2">The sequence shown here is derived from an EMBL/GenBank/DDBJ whole genome shotgun (WGS) entry which is preliminary data.</text>
</comment>
<dbReference type="EMBL" id="JBBWWQ010000016">
    <property type="protein sequence ID" value="KAK8926441.1"/>
    <property type="molecule type" value="Genomic_DNA"/>
</dbReference>
<gene>
    <name evidence="2" type="ORF">KSP39_PZI018540</name>
</gene>
<dbReference type="Proteomes" id="UP001418222">
    <property type="component" value="Unassembled WGS sequence"/>
</dbReference>
<organism evidence="2 3">
    <name type="scientific">Platanthera zijinensis</name>
    <dbReference type="NCBI Taxonomy" id="2320716"/>
    <lineage>
        <taxon>Eukaryota</taxon>
        <taxon>Viridiplantae</taxon>
        <taxon>Streptophyta</taxon>
        <taxon>Embryophyta</taxon>
        <taxon>Tracheophyta</taxon>
        <taxon>Spermatophyta</taxon>
        <taxon>Magnoliopsida</taxon>
        <taxon>Liliopsida</taxon>
        <taxon>Asparagales</taxon>
        <taxon>Orchidaceae</taxon>
        <taxon>Orchidoideae</taxon>
        <taxon>Orchideae</taxon>
        <taxon>Orchidinae</taxon>
        <taxon>Platanthera</taxon>
    </lineage>
</organism>
<sequence>MIASLASKRVSHEEFVSDFYTISSCKNTCSGSFHGIPDITGWQSLDATRGIIELQPPTLIRRTGRPQTRRHHNTMDERTDRSNKKCGICKELGHNRSTCPTNPENRR</sequence>
<feature type="region of interest" description="Disordered" evidence="1">
    <location>
        <begin position="60"/>
        <end position="82"/>
    </location>
</feature>
<accession>A0AAP0B3T5</accession>
<dbReference type="GO" id="GO:0003676">
    <property type="term" value="F:nucleic acid binding"/>
    <property type="evidence" value="ECO:0007669"/>
    <property type="project" value="InterPro"/>
</dbReference>
<dbReference type="InterPro" id="IPR036875">
    <property type="entry name" value="Znf_CCHC_sf"/>
</dbReference>
<feature type="compositionally biased region" description="Basic residues" evidence="1">
    <location>
        <begin position="62"/>
        <end position="72"/>
    </location>
</feature>
<dbReference type="GO" id="GO:0008270">
    <property type="term" value="F:zinc ion binding"/>
    <property type="evidence" value="ECO:0007669"/>
    <property type="project" value="InterPro"/>
</dbReference>
<proteinExistence type="predicted"/>
<evidence type="ECO:0000256" key="1">
    <source>
        <dbReference type="SAM" id="MobiDB-lite"/>
    </source>
</evidence>
<keyword evidence="3" id="KW-1185">Reference proteome</keyword>
<evidence type="ECO:0000313" key="2">
    <source>
        <dbReference type="EMBL" id="KAK8926441.1"/>
    </source>
</evidence>